<proteinExistence type="predicted"/>
<dbReference type="EMBL" id="CP159253">
    <property type="protein sequence ID" value="XCG47704.1"/>
    <property type="molecule type" value="Genomic_DNA"/>
</dbReference>
<protein>
    <submittedName>
        <fullName evidence="2">Uncharacterized protein</fullName>
    </submittedName>
</protein>
<dbReference type="AlphaFoldDB" id="A0AAU8CLH2"/>
<feature type="compositionally biased region" description="Basic and acidic residues" evidence="1">
    <location>
        <begin position="14"/>
        <end position="24"/>
    </location>
</feature>
<organism evidence="2">
    <name type="scientific">Mesorhizobium sp. WSM2240</name>
    <dbReference type="NCBI Taxonomy" id="3228851"/>
    <lineage>
        <taxon>Bacteria</taxon>
        <taxon>Pseudomonadati</taxon>
        <taxon>Pseudomonadota</taxon>
        <taxon>Alphaproteobacteria</taxon>
        <taxon>Hyphomicrobiales</taxon>
        <taxon>Phyllobacteriaceae</taxon>
        <taxon>Mesorhizobium</taxon>
    </lineage>
</organism>
<reference evidence="2" key="1">
    <citation type="submission" date="2024-06" db="EMBL/GenBank/DDBJ databases">
        <title>Mesorhizobium karijinii sp. nov., a symbiont of the iconic Swainsona formosa from arid Australia.</title>
        <authorList>
            <person name="Hill Y.J."/>
            <person name="Watkin E.L.J."/>
            <person name="O'Hara G.W."/>
            <person name="Terpolilli J."/>
            <person name="Tye M.L."/>
            <person name="Kohlmeier M.G."/>
        </authorList>
    </citation>
    <scope>NUCLEOTIDE SEQUENCE</scope>
    <source>
        <strain evidence="2">WSM2240</strain>
    </source>
</reference>
<accession>A0AAU8CLH2</accession>
<feature type="region of interest" description="Disordered" evidence="1">
    <location>
        <begin position="13"/>
        <end position="37"/>
    </location>
</feature>
<gene>
    <name evidence="2" type="ORF">ABVK50_20910</name>
</gene>
<evidence type="ECO:0000256" key="1">
    <source>
        <dbReference type="SAM" id="MobiDB-lite"/>
    </source>
</evidence>
<evidence type="ECO:0000313" key="2">
    <source>
        <dbReference type="EMBL" id="XCG47704.1"/>
    </source>
</evidence>
<sequence>MLIVHFALGAPEGQRCHGDRNHDRQKQRKSGNRRGRKLLAAGFRPLSIREEGTLHPARLRHDAHRRIAEPDFERKSNIRRLNARRSRGSSCVHIQERCPLRIIPGSKTLETAISASQITDVAAENGAAGPCKMPLKDLHRAKTQTVLLNRRTDHASR</sequence>
<dbReference type="RefSeq" id="WP_353644753.1">
    <property type="nucleotide sequence ID" value="NZ_CP159253.1"/>
</dbReference>
<feature type="compositionally biased region" description="Basic residues" evidence="1">
    <location>
        <begin position="25"/>
        <end position="37"/>
    </location>
</feature>
<name>A0AAU8CLH2_9HYPH</name>